<reference evidence="3 5" key="2">
    <citation type="submission" date="2015-07" db="EMBL/GenBank/DDBJ databases">
        <title>Whole genome sequence of Ardenticatena maritima DSM 23922.</title>
        <authorList>
            <person name="Hemp J."/>
            <person name="Ward L.M."/>
            <person name="Pace L.A."/>
            <person name="Fischer W.W."/>
        </authorList>
    </citation>
    <scope>NUCLEOTIDE SEQUENCE [LARGE SCALE GENOMIC DNA]</scope>
    <source>
        <strain evidence="3 5">110S</strain>
    </source>
</reference>
<organism evidence="2 4">
    <name type="scientific">Ardenticatena maritima</name>
    <dbReference type="NCBI Taxonomy" id="872965"/>
    <lineage>
        <taxon>Bacteria</taxon>
        <taxon>Bacillati</taxon>
        <taxon>Chloroflexota</taxon>
        <taxon>Ardenticatenia</taxon>
        <taxon>Ardenticatenales</taxon>
        <taxon>Ardenticatenaceae</taxon>
        <taxon>Ardenticatena</taxon>
    </lineage>
</organism>
<dbReference type="EMBL" id="BBZA01000298">
    <property type="protein sequence ID" value="GAP64682.1"/>
    <property type="molecule type" value="Genomic_DNA"/>
</dbReference>
<evidence type="ECO:0000313" key="2">
    <source>
        <dbReference type="EMBL" id="GAP64682.1"/>
    </source>
</evidence>
<keyword evidence="1" id="KW-1133">Transmembrane helix</keyword>
<keyword evidence="4" id="KW-1185">Reference proteome</keyword>
<dbReference type="STRING" id="872965.SE16_13495"/>
<keyword evidence="1" id="KW-0472">Membrane</keyword>
<name>A0A0M8KBK3_9CHLR</name>
<evidence type="ECO:0000313" key="3">
    <source>
        <dbReference type="EMBL" id="KPL86336.1"/>
    </source>
</evidence>
<evidence type="ECO:0000313" key="4">
    <source>
        <dbReference type="Proteomes" id="UP000037784"/>
    </source>
</evidence>
<dbReference type="RefSeq" id="WP_054494426.1">
    <property type="nucleotide sequence ID" value="NZ_BBZA01000298.1"/>
</dbReference>
<feature type="transmembrane region" description="Helical" evidence="1">
    <location>
        <begin position="71"/>
        <end position="94"/>
    </location>
</feature>
<sequence length="208" mass="23277">MLLGAVFGRFLRDLWDEAFLILLMGIVGGLLGMTVVLIPLVLMAHATLAWRIVNGYAVSWRDWVKGARQHWIFGYTWAFIVLAVTMVLLVNWQFYAIRDAAWARLMQGIIVGAFFVALAVLPMAPLFYVINQTHRLAWRNSVLLGIRAMGSMLLLWLFVGLVSLVVYLFVPPFIAIAPLLFFLAGGHMIRAVLDAQENASATDTTRTP</sequence>
<keyword evidence="1" id="KW-0812">Transmembrane</keyword>
<evidence type="ECO:0000256" key="1">
    <source>
        <dbReference type="SAM" id="Phobius"/>
    </source>
</evidence>
<evidence type="ECO:0000313" key="5">
    <source>
        <dbReference type="Proteomes" id="UP000050502"/>
    </source>
</evidence>
<gene>
    <name evidence="2" type="ORF">ARMA_3105</name>
    <name evidence="3" type="ORF">SE16_13495</name>
</gene>
<accession>A0A0M8KBK3</accession>
<reference evidence="4" key="3">
    <citation type="submission" date="2015-08" db="EMBL/GenBank/DDBJ databases">
        <title>Draft Genome Sequence of a Heterotrophic Facultative Anaerobic Bacterium Ardenticatena maritima Strain 110S.</title>
        <authorList>
            <person name="Kawaichi S."/>
            <person name="Yoshida T."/>
            <person name="Sako Y."/>
            <person name="Nakamura R."/>
        </authorList>
    </citation>
    <scope>NUCLEOTIDE SEQUENCE [LARGE SCALE GENOMIC DNA]</scope>
    <source>
        <strain evidence="4">110S</strain>
    </source>
</reference>
<feature type="transmembrane region" description="Helical" evidence="1">
    <location>
        <begin position="20"/>
        <end position="50"/>
    </location>
</feature>
<protein>
    <recommendedName>
        <fullName evidence="6">DUF624 domain-containing protein</fullName>
    </recommendedName>
</protein>
<dbReference type="EMBL" id="LGKN01000009">
    <property type="protein sequence ID" value="KPL86336.1"/>
    <property type="molecule type" value="Genomic_DNA"/>
</dbReference>
<feature type="transmembrane region" description="Helical" evidence="1">
    <location>
        <begin position="106"/>
        <end position="130"/>
    </location>
</feature>
<dbReference type="Proteomes" id="UP000050502">
    <property type="component" value="Unassembled WGS sequence"/>
</dbReference>
<evidence type="ECO:0008006" key="6">
    <source>
        <dbReference type="Google" id="ProtNLM"/>
    </source>
</evidence>
<feature type="transmembrane region" description="Helical" evidence="1">
    <location>
        <begin position="165"/>
        <end position="184"/>
    </location>
</feature>
<dbReference type="InParanoid" id="A0A0M8KBK3"/>
<dbReference type="Proteomes" id="UP000037784">
    <property type="component" value="Unassembled WGS sequence"/>
</dbReference>
<dbReference type="AlphaFoldDB" id="A0A0M8KBK3"/>
<proteinExistence type="predicted"/>
<feature type="transmembrane region" description="Helical" evidence="1">
    <location>
        <begin position="142"/>
        <end position="159"/>
    </location>
</feature>
<reference evidence="2 4" key="1">
    <citation type="journal article" date="2015" name="Genome Announc.">
        <title>Draft Genome Sequence of a Heterotrophic Facultative Anaerobic Thermophilic Bacterium, Ardenticatena maritima Strain 110ST.</title>
        <authorList>
            <person name="Kawaichi S."/>
            <person name="Yoshida T."/>
            <person name="Sako Y."/>
            <person name="Nakamura R."/>
        </authorList>
    </citation>
    <scope>NUCLEOTIDE SEQUENCE [LARGE SCALE GENOMIC DNA]</scope>
    <source>
        <strain evidence="2 4">110S</strain>
    </source>
</reference>
<comment type="caution">
    <text evidence="2">The sequence shown here is derived from an EMBL/GenBank/DDBJ whole genome shotgun (WGS) entry which is preliminary data.</text>
</comment>